<proteinExistence type="predicted"/>
<evidence type="ECO:0000256" key="1">
    <source>
        <dbReference type="SAM" id="Phobius"/>
    </source>
</evidence>
<keyword evidence="3" id="KW-1185">Reference proteome</keyword>
<dbReference type="NCBIfam" id="NF041437">
    <property type="entry name" value="TfpZ"/>
    <property type="match status" value="1"/>
</dbReference>
<dbReference type="Proteomes" id="UP001596495">
    <property type="component" value="Unassembled WGS sequence"/>
</dbReference>
<comment type="caution">
    <text evidence="2">The sequence shown here is derived from an EMBL/GenBank/DDBJ whole genome shotgun (WGS) entry which is preliminary data.</text>
</comment>
<organism evidence="2 3">
    <name type="scientific">Hydrogenophaga bisanensis</name>
    <dbReference type="NCBI Taxonomy" id="439611"/>
    <lineage>
        <taxon>Bacteria</taxon>
        <taxon>Pseudomonadati</taxon>
        <taxon>Pseudomonadota</taxon>
        <taxon>Betaproteobacteria</taxon>
        <taxon>Burkholderiales</taxon>
        <taxon>Comamonadaceae</taxon>
        <taxon>Hydrogenophaga</taxon>
    </lineage>
</organism>
<keyword evidence="1" id="KW-0472">Membrane</keyword>
<dbReference type="RefSeq" id="WP_382257688.1">
    <property type="nucleotide sequence ID" value="NZ_JBHTBX010000007.1"/>
</dbReference>
<protein>
    <submittedName>
        <fullName evidence="2">TfpX/TfpZ family type IV pilin accessory protein</fullName>
    </submittedName>
</protein>
<feature type="transmembrane region" description="Helical" evidence="1">
    <location>
        <begin position="83"/>
        <end position="102"/>
    </location>
</feature>
<dbReference type="InterPro" id="IPR047814">
    <property type="entry name" value="TfpX/TfpZ-like"/>
</dbReference>
<feature type="transmembrane region" description="Helical" evidence="1">
    <location>
        <begin position="16"/>
        <end position="39"/>
    </location>
</feature>
<evidence type="ECO:0000313" key="2">
    <source>
        <dbReference type="EMBL" id="MFC7435268.1"/>
    </source>
</evidence>
<keyword evidence="1" id="KW-0812">Transmembrane</keyword>
<feature type="transmembrane region" description="Helical" evidence="1">
    <location>
        <begin position="51"/>
        <end position="71"/>
    </location>
</feature>
<dbReference type="EMBL" id="JBHTBX010000007">
    <property type="protein sequence ID" value="MFC7435268.1"/>
    <property type="molecule type" value="Genomic_DNA"/>
</dbReference>
<gene>
    <name evidence="2" type="primary">tfpZ</name>
    <name evidence="2" type="ORF">ACFQNJ_12195</name>
</gene>
<sequence length="256" mass="28537">MSISVRYKAALKAASFHFGVSVGVALLAAALVFGVWYPYPYRELAGGRDLFLLIVVVDVVCGPLLTMVMFNPKKPRWELTMDLGIVATIQVAALFYGVYTLAMARPIYLVFEVDRFRVVSVADVQEGELKPELGGLHRVPWWGPKTIGVRTSRDGEETLKSLELSLQGNEPSARPDWWVPYEENRDQAKSRAQSIDVLRQKHPAQQNLLEMAIQETGRKESDLKWLPLTGFKSSEWVALVDAVTADVVGFAPIDGF</sequence>
<accession>A0ABW2RB36</accession>
<name>A0ABW2RB36_9BURK</name>
<reference evidence="3" key="1">
    <citation type="journal article" date="2019" name="Int. J. Syst. Evol. Microbiol.">
        <title>The Global Catalogue of Microorganisms (GCM) 10K type strain sequencing project: providing services to taxonomists for standard genome sequencing and annotation.</title>
        <authorList>
            <consortium name="The Broad Institute Genomics Platform"/>
            <consortium name="The Broad Institute Genome Sequencing Center for Infectious Disease"/>
            <person name="Wu L."/>
            <person name="Ma J."/>
        </authorList>
    </citation>
    <scope>NUCLEOTIDE SEQUENCE [LARGE SCALE GENOMIC DNA]</scope>
    <source>
        <strain evidence="3">CCUG 54518</strain>
    </source>
</reference>
<evidence type="ECO:0000313" key="3">
    <source>
        <dbReference type="Proteomes" id="UP001596495"/>
    </source>
</evidence>
<keyword evidence="1" id="KW-1133">Transmembrane helix</keyword>